<evidence type="ECO:0000313" key="3">
    <source>
        <dbReference type="EMBL" id="PPL17199.1"/>
    </source>
</evidence>
<protein>
    <recommendedName>
        <fullName evidence="2">FAD-binding domain-containing protein</fullName>
    </recommendedName>
</protein>
<dbReference type="InterPro" id="IPR050631">
    <property type="entry name" value="PheA/TfdB_FAD_monoxygenase"/>
</dbReference>
<dbReference type="PANTHER" id="PTHR43476">
    <property type="entry name" value="3-(3-HYDROXY-PHENYL)PROPIONATE/3-HYDROXYCINNAMIC ACID HYDROXYLASE"/>
    <property type="match status" value="1"/>
</dbReference>
<accession>A0ABX5AVC7</accession>
<dbReference type="Gene3D" id="3.30.9.10">
    <property type="entry name" value="D-Amino Acid Oxidase, subunit A, domain 2"/>
    <property type="match status" value="1"/>
</dbReference>
<dbReference type="NCBIfam" id="NF004829">
    <property type="entry name" value="PRK06183.1-3"/>
    <property type="match status" value="1"/>
</dbReference>
<comment type="caution">
    <text evidence="3">The sequence shown here is derived from an EMBL/GenBank/DDBJ whole genome shotgun (WGS) entry which is preliminary data.</text>
</comment>
<dbReference type="Gene3D" id="3.50.50.60">
    <property type="entry name" value="FAD/NAD(P)-binding domain"/>
    <property type="match status" value="1"/>
</dbReference>
<evidence type="ECO:0000256" key="1">
    <source>
        <dbReference type="ARBA" id="ARBA00023002"/>
    </source>
</evidence>
<sequence>MECDVVIVGLGPVGAFMANLLHESGLSVVAFDREPGVVQSPRGVGIDGEIMRAVQAIGLTDELNPLLKVFRGAQYLDVDGQVVSTRPGVSGEGSQGWPDRYNVHQPDLESVLRSGIGQRAIDARNSHDVVSVVDEVDCAVVEAVNLTNGERARVRGRFVVGCDGGRSFVRKIVGTQLDDFGLNEPWIVVDFAVKDSAELPEINTHYADPHEPVIYIHVVRDLRRFEFKAAPGEDLEAAVDPENIWRRVSRWLRPEEAELLRAVVYTHRALVAETWTAGHVLLAGDAAHQTPPFLGQGLCTGVRDVISLCWRLRAIILEGASTGLLRSYESERSEHARFFIRTATSLGAVLTDPDRTKLTELNARIGREGSGEPPRLGAGVYSADGPAGGLLAPQPRLADGRRLDDLVGYRFGIVVSPSLAAQMSDDLRGLISSRDWALIEATGPAAEWLEELGSGAAIVRPDRYYYSTAGDVDALSRQLRELESTLFAGLDTVMR</sequence>
<proteinExistence type="predicted"/>
<dbReference type="SUPFAM" id="SSF51905">
    <property type="entry name" value="FAD/NAD(P)-binding domain"/>
    <property type="match status" value="1"/>
</dbReference>
<dbReference type="RefSeq" id="WP_104475981.1">
    <property type="nucleotide sequence ID" value="NZ_MPZN01000039.1"/>
</dbReference>
<dbReference type="EMBL" id="MPZN01000039">
    <property type="protein sequence ID" value="PPL17199.1"/>
    <property type="molecule type" value="Genomic_DNA"/>
</dbReference>
<dbReference type="InterPro" id="IPR002938">
    <property type="entry name" value="FAD-bd"/>
</dbReference>
<name>A0ABX5AVC7_9MICO</name>
<gene>
    <name evidence="3" type="ORF">GY24_11750</name>
</gene>
<dbReference type="PRINTS" id="PR00420">
    <property type="entry name" value="RNGMNOXGNASE"/>
</dbReference>
<evidence type="ECO:0000259" key="2">
    <source>
        <dbReference type="Pfam" id="PF01494"/>
    </source>
</evidence>
<dbReference type="Pfam" id="PF01494">
    <property type="entry name" value="FAD_binding_3"/>
    <property type="match status" value="1"/>
</dbReference>
<keyword evidence="1" id="KW-0560">Oxidoreductase</keyword>
<organism evidence="3 4">
    <name type="scientific">Microterricola pindariensis</name>
    <dbReference type="NCBI Taxonomy" id="478010"/>
    <lineage>
        <taxon>Bacteria</taxon>
        <taxon>Bacillati</taxon>
        <taxon>Actinomycetota</taxon>
        <taxon>Actinomycetes</taxon>
        <taxon>Micrococcales</taxon>
        <taxon>Microbacteriaceae</taxon>
        <taxon>Microterricola</taxon>
    </lineage>
</organism>
<dbReference type="InterPro" id="IPR036188">
    <property type="entry name" value="FAD/NAD-bd_sf"/>
</dbReference>
<keyword evidence="4" id="KW-1185">Reference proteome</keyword>
<feature type="domain" description="FAD-binding" evidence="2">
    <location>
        <begin position="2"/>
        <end position="339"/>
    </location>
</feature>
<reference evidence="3 4" key="1">
    <citation type="journal article" date="2008" name="Int. J. Syst. Evol. Microbiol.">
        <title>Leifsonia pindariensis sp. nov., isolated from the Pindari glacier of the Indian Himalayas, and emended description of the genus Leifsonia.</title>
        <authorList>
            <person name="Reddy G.S."/>
            <person name="Prabagaran S.R."/>
            <person name="Shivaji S."/>
        </authorList>
    </citation>
    <scope>NUCLEOTIDE SEQUENCE [LARGE SCALE GENOMIC DNA]</scope>
    <source>
        <strain evidence="3 4">PON 10</strain>
    </source>
</reference>
<dbReference type="PANTHER" id="PTHR43476:SF3">
    <property type="entry name" value="FAD-BINDING MONOOXYGENASE"/>
    <property type="match status" value="1"/>
</dbReference>
<evidence type="ECO:0000313" key="4">
    <source>
        <dbReference type="Proteomes" id="UP000237755"/>
    </source>
</evidence>
<dbReference type="Proteomes" id="UP000237755">
    <property type="component" value="Unassembled WGS sequence"/>
</dbReference>